<dbReference type="InterPro" id="IPR023214">
    <property type="entry name" value="HAD_sf"/>
</dbReference>
<dbReference type="GO" id="GO:0012505">
    <property type="term" value="C:endomembrane system"/>
    <property type="evidence" value="ECO:0007669"/>
    <property type="project" value="UniProtKB-SubCell"/>
</dbReference>
<keyword evidence="2 6" id="KW-0812">Transmembrane</keyword>
<dbReference type="InterPro" id="IPR018303">
    <property type="entry name" value="ATPase_P-typ_P_site"/>
</dbReference>
<dbReference type="STRING" id="464.Lgor_0455"/>
<evidence type="ECO:0000313" key="10">
    <source>
        <dbReference type="Proteomes" id="UP000254374"/>
    </source>
</evidence>
<dbReference type="EMBL" id="FTNL01000020">
    <property type="protein sequence ID" value="SIR69885.1"/>
    <property type="molecule type" value="Genomic_DNA"/>
</dbReference>
<name>A0A377GGD4_9GAMM</name>
<evidence type="ECO:0000256" key="4">
    <source>
        <dbReference type="ARBA" id="ARBA00022989"/>
    </source>
</evidence>
<dbReference type="InterPro" id="IPR036412">
    <property type="entry name" value="HAD-like_sf"/>
</dbReference>
<keyword evidence="3" id="KW-0460">Magnesium</keyword>
<reference evidence="7 9" key="1">
    <citation type="submission" date="2017-01" db="EMBL/GenBank/DDBJ databases">
        <authorList>
            <person name="Varghese N."/>
            <person name="Submissions S."/>
        </authorList>
    </citation>
    <scope>NUCLEOTIDE SEQUENCE [LARGE SCALE GENOMIC DNA]</scope>
    <source>
        <strain evidence="7 9">ATCC 33342</strain>
    </source>
</reference>
<dbReference type="AlphaFoldDB" id="A0A377GGD4"/>
<dbReference type="PANTHER" id="PTHR24093">
    <property type="entry name" value="CATION TRANSPORTING ATPASE"/>
    <property type="match status" value="1"/>
</dbReference>
<reference evidence="8 10" key="2">
    <citation type="submission" date="2018-06" db="EMBL/GenBank/DDBJ databases">
        <authorList>
            <consortium name="Pathogen Informatics"/>
            <person name="Doyle S."/>
        </authorList>
    </citation>
    <scope>NUCLEOTIDE SEQUENCE [LARGE SCALE GENOMIC DNA]</scope>
    <source>
        <strain evidence="8 10">NCTC11401</strain>
    </source>
</reference>
<gene>
    <name evidence="8" type="ORF">NCTC11401_00434</name>
    <name evidence="7" type="ORF">SAMN05421777_1203</name>
</gene>
<evidence type="ECO:0000313" key="9">
    <source>
        <dbReference type="Proteomes" id="UP000186808"/>
    </source>
</evidence>
<evidence type="ECO:0000256" key="3">
    <source>
        <dbReference type="ARBA" id="ARBA00022842"/>
    </source>
</evidence>
<dbReference type="GO" id="GO:0005886">
    <property type="term" value="C:plasma membrane"/>
    <property type="evidence" value="ECO:0007669"/>
    <property type="project" value="TreeGrafter"/>
</dbReference>
<proteinExistence type="predicted"/>
<dbReference type="PRINTS" id="PR00119">
    <property type="entry name" value="CATATPASE"/>
</dbReference>
<evidence type="ECO:0000313" key="7">
    <source>
        <dbReference type="EMBL" id="SIR69885.1"/>
    </source>
</evidence>
<dbReference type="PANTHER" id="PTHR24093:SF369">
    <property type="entry name" value="CALCIUM-TRANSPORTING ATPASE"/>
    <property type="match status" value="1"/>
</dbReference>
<keyword evidence="9" id="KW-1185">Reference proteome</keyword>
<dbReference type="PROSITE" id="PS00154">
    <property type="entry name" value="ATPASE_E1_E2"/>
    <property type="match status" value="1"/>
</dbReference>
<protein>
    <submittedName>
        <fullName evidence="7">Ca2+-transporting ATPase</fullName>
    </submittedName>
    <submittedName>
        <fullName evidence="8">Soluble P-type ATPase</fullName>
    </submittedName>
</protein>
<feature type="transmembrane region" description="Helical" evidence="6">
    <location>
        <begin position="1052"/>
        <end position="1074"/>
    </location>
</feature>
<accession>A0A377GGD4</accession>
<dbReference type="Proteomes" id="UP000254374">
    <property type="component" value="Unassembled WGS sequence"/>
</dbReference>
<evidence type="ECO:0000256" key="1">
    <source>
        <dbReference type="ARBA" id="ARBA00004127"/>
    </source>
</evidence>
<dbReference type="EMBL" id="UGGV01000001">
    <property type="protein sequence ID" value="STO23634.1"/>
    <property type="molecule type" value="Genomic_DNA"/>
</dbReference>
<dbReference type="GO" id="GO:0005388">
    <property type="term" value="F:P-type calcium transporter activity"/>
    <property type="evidence" value="ECO:0007669"/>
    <property type="project" value="TreeGrafter"/>
</dbReference>
<sequence>MGPKYSMALIGVQKGFTMQTKIPASKKNSKTNPIDSRALPLQLIQHAEPDRTYYIRSTATEIGNFFSLRVKELYNTLAWTFSLDSMDWSTFKKYMWPAISSGAALLVGDYLTPSLSEYLIGSPEYDFVIKFLYGAAVLGYCALNRITDKKLDSGAALSVAVASEITAIVYMYSSVFKGTTFLLNEQISDEYSLIAGLGASALVVPSGVSYLTQKIQELLVRLQYNRGAQRSDTSVISSGLTPLSNLYFQINHFIASELMVSSRAFQLGLISHNIRYADRIVQKFRNLPALLADLAPSTIKKMRVQQEKLDHDYEYNHKVHKVLRCTASGPKFVQIPRYQLRTGDLVFCDESINLDCVPISGELIALQRNLEGNFTQTLERKKFSVNLKAQNGEDVWIEHHTKPDFTSNYKKVDLYAVRDGKQAGVLVGDKLNTYGQDNIFIQIKPEKELLLNSNYEKKAYINELIAKRKQRNVLYSILGSIIMAAFLQRDITQIPAETLRLMFTLFQTMIPFSEAFLRETVNSRLMKKLNSNLGDQPFETIDALRIVDLCNALGGYYREQFANGVAIISDKTGTLTTTRMDVLGLWTSDMPSEIQHLLKEKKDNMLLPETARWLKSFEVFCYAFTNNKKELEPEEHAILELFKTLLVDQHCLEVTTLGNNHYRKVITAAEKQKEIETFHLGLYRTFGGRFTLVHDGADYALVFCGVPKADAFQKTPLLQDYSKMQSRTAVLSRDWCIAQAKLNEHDFTILKKLFDIDDKKEIERFLLEHSDLLKNLEYHGTFIIDNPVKKGAEKFIAQCREISVPVFVATGDTTKAAVNIAKVLCPENAKNIITIRAAHIEEENIKLLSEELCTADSAVIFAGINEAILARFQKLMDRDKAKRPVIIFAEMSTEGKGTLARYLKDHNYFVVANGDGTNDVMMMNNSNVVIAHHSDDGTFAPGVDALSNISEEQLRRLFGSEKTFYELFDIHLPQSLFVQQFAPLANSQEKPTMALALKSGKMTFDLAKAVGANVTEMHQQHWYSVAFDLLWLWIAFYEINQSADLPMDNRNINASTLISNTIGIALIIAVLESLTNYALFNESTNLASMLIMLSVLPLVLKSVFSGFRMVQERLYPEPQIVEVKEEAEPPSNRSIFSYLGSFFSRKPTKQLDNVPKVPELK</sequence>
<feature type="transmembrane region" description="Helical" evidence="6">
    <location>
        <begin position="1086"/>
        <end position="1104"/>
    </location>
</feature>
<evidence type="ECO:0000256" key="6">
    <source>
        <dbReference type="SAM" id="Phobius"/>
    </source>
</evidence>
<organism evidence="8 10">
    <name type="scientific">Fluoribacter gormanii</name>
    <dbReference type="NCBI Taxonomy" id="464"/>
    <lineage>
        <taxon>Bacteria</taxon>
        <taxon>Pseudomonadati</taxon>
        <taxon>Pseudomonadota</taxon>
        <taxon>Gammaproteobacteria</taxon>
        <taxon>Legionellales</taxon>
        <taxon>Legionellaceae</taxon>
        <taxon>Fluoribacter</taxon>
    </lineage>
</organism>
<keyword evidence="5 6" id="KW-0472">Membrane</keyword>
<evidence type="ECO:0000256" key="2">
    <source>
        <dbReference type="ARBA" id="ARBA00022692"/>
    </source>
</evidence>
<dbReference type="SUPFAM" id="SSF56784">
    <property type="entry name" value="HAD-like"/>
    <property type="match status" value="1"/>
</dbReference>
<dbReference type="Gene3D" id="3.40.50.1000">
    <property type="entry name" value="HAD superfamily/HAD-like"/>
    <property type="match status" value="1"/>
</dbReference>
<comment type="subcellular location">
    <subcellularLocation>
        <location evidence="1">Endomembrane system</location>
        <topology evidence="1">Multi-pass membrane protein</topology>
    </subcellularLocation>
</comment>
<feature type="transmembrane region" description="Helical" evidence="6">
    <location>
        <begin position="1022"/>
        <end position="1040"/>
    </location>
</feature>
<evidence type="ECO:0000313" key="8">
    <source>
        <dbReference type="EMBL" id="STO23634.1"/>
    </source>
</evidence>
<dbReference type="Proteomes" id="UP000186808">
    <property type="component" value="Unassembled WGS sequence"/>
</dbReference>
<keyword evidence="4 6" id="KW-1133">Transmembrane helix</keyword>
<evidence type="ECO:0000256" key="5">
    <source>
        <dbReference type="ARBA" id="ARBA00023136"/>
    </source>
</evidence>